<dbReference type="AlphaFoldDB" id="A0A3N3E6G8"/>
<dbReference type="GO" id="GO:0015935">
    <property type="term" value="C:small ribosomal subunit"/>
    <property type="evidence" value="ECO:0007669"/>
    <property type="project" value="InterPro"/>
</dbReference>
<dbReference type="EMBL" id="MJMI01000113">
    <property type="protein sequence ID" value="OLQ88619.1"/>
    <property type="molecule type" value="Genomic_DNA"/>
</dbReference>
<evidence type="ECO:0000313" key="12">
    <source>
        <dbReference type="EMBL" id="ROV62322.1"/>
    </source>
</evidence>
<accession>A0A3N3E6G8</accession>
<dbReference type="GO" id="GO:0003735">
    <property type="term" value="F:structural constituent of ribosome"/>
    <property type="evidence" value="ECO:0007669"/>
    <property type="project" value="UniProtKB-UniRule"/>
</dbReference>
<dbReference type="InterPro" id="IPR005324">
    <property type="entry name" value="Ribosomal_uS5_C"/>
</dbReference>
<evidence type="ECO:0000313" key="14">
    <source>
        <dbReference type="Proteomes" id="UP000278792"/>
    </source>
</evidence>
<gene>
    <name evidence="8" type="primary">rpsE</name>
    <name evidence="11" type="ORF">BIY21_16125</name>
    <name evidence="12" type="ORF">EGH82_01195</name>
</gene>
<evidence type="ECO:0000313" key="13">
    <source>
        <dbReference type="Proteomes" id="UP000186206"/>
    </source>
</evidence>
<sequence length="167" mass="17563">MAKEQQVQANDLQEKLIAVNRVSKTVKGGRIMSFTALTVVGDGNGRVGFGYGKAREVPAAIQKAMEKARRNMITVALNEGTLHHPVKGRHSGSKVYMQPAAEGTGVIAGGAMRAVLEVAGVHNVLSKAYGSTNPINIVRATIDALASVKSPEMVAAKRGLTVESISE</sequence>
<keyword evidence="13" id="KW-1185">Reference proteome</keyword>
<dbReference type="InterPro" id="IPR020568">
    <property type="entry name" value="Ribosomal_Su5_D2-typ_SF"/>
</dbReference>
<evidence type="ECO:0000313" key="11">
    <source>
        <dbReference type="EMBL" id="OLQ88619.1"/>
    </source>
</evidence>
<dbReference type="InterPro" id="IPR014721">
    <property type="entry name" value="Ribsml_uS5_D2-typ_fold_subgr"/>
</dbReference>
<reference evidence="12 14" key="2">
    <citation type="submission" date="2018-11" db="EMBL/GenBank/DDBJ databases">
        <title>Vibrio ponticus strain CAIM 1751 pathogenic for the snapper Lutjanus guttatus.</title>
        <authorList>
            <person name="Soto-Rodriguez S."/>
            <person name="Lozano-Olvera R."/>
            <person name="Gomez-Gil B."/>
        </authorList>
    </citation>
    <scope>NUCLEOTIDE SEQUENCE [LARGE SCALE GENOMIC DNA]</scope>
    <source>
        <strain evidence="12 14">CAIM 1751</strain>
    </source>
</reference>
<dbReference type="SUPFAM" id="SSF54768">
    <property type="entry name" value="dsRNA-binding domain-like"/>
    <property type="match status" value="1"/>
</dbReference>
<dbReference type="InterPro" id="IPR013810">
    <property type="entry name" value="Ribosomal_uS5_N"/>
</dbReference>
<keyword evidence="5 8" id="KW-0689">Ribosomal protein</keyword>
<dbReference type="Proteomes" id="UP000186206">
    <property type="component" value="Unassembled WGS sequence"/>
</dbReference>
<dbReference type="PROSITE" id="PS00585">
    <property type="entry name" value="RIBOSOMAL_S5"/>
    <property type="match status" value="1"/>
</dbReference>
<reference evidence="11 13" key="1">
    <citation type="submission" date="2016-09" db="EMBL/GenBank/DDBJ databases">
        <title>Genomic Taxonomy of the Vibrionaceae.</title>
        <authorList>
            <person name="Gonzalez-Castillo A."/>
            <person name="Gomez-Gil B."/>
            <person name="Enciso-Ibarra K."/>
        </authorList>
    </citation>
    <scope>NUCLEOTIDE SEQUENCE [LARGE SCALE GENOMIC DNA]</scope>
    <source>
        <strain evidence="11 13">CAIM 1731</strain>
    </source>
</reference>
<dbReference type="HAMAP" id="MF_01307_B">
    <property type="entry name" value="Ribosomal_uS5_B"/>
    <property type="match status" value="1"/>
</dbReference>
<comment type="function">
    <text evidence="1 8">Located at the back of the 30S subunit body where it stabilizes the conformation of the head with respect to the body.</text>
</comment>
<dbReference type="Gene3D" id="3.30.160.20">
    <property type="match status" value="1"/>
</dbReference>
<evidence type="ECO:0000256" key="1">
    <source>
        <dbReference type="ARBA" id="ARBA00003093"/>
    </source>
</evidence>
<dbReference type="GO" id="GO:0005737">
    <property type="term" value="C:cytoplasm"/>
    <property type="evidence" value="ECO:0007669"/>
    <property type="project" value="UniProtKB-ARBA"/>
</dbReference>
<evidence type="ECO:0000256" key="6">
    <source>
        <dbReference type="ARBA" id="ARBA00023274"/>
    </source>
</evidence>
<dbReference type="Gene3D" id="3.30.230.10">
    <property type="match status" value="1"/>
</dbReference>
<evidence type="ECO:0000256" key="2">
    <source>
        <dbReference type="ARBA" id="ARBA00008945"/>
    </source>
</evidence>
<comment type="domain">
    <text evidence="8">The N-terminal domain interacts with the head of the 30S subunit; the C-terminal domain interacts with the body and contacts protein S4. The interaction surface between S4 and S5 is involved in control of translational fidelity.</text>
</comment>
<keyword evidence="3 8" id="KW-0699">rRNA-binding</keyword>
<evidence type="ECO:0000256" key="8">
    <source>
        <dbReference type="HAMAP-Rule" id="MF_01307"/>
    </source>
</evidence>
<comment type="function">
    <text evidence="8">With S4 and S12 plays an important role in translational accuracy.</text>
</comment>
<dbReference type="GO" id="GO:0019843">
    <property type="term" value="F:rRNA binding"/>
    <property type="evidence" value="ECO:0007669"/>
    <property type="project" value="UniProtKB-UniRule"/>
</dbReference>
<dbReference type="SUPFAM" id="SSF54211">
    <property type="entry name" value="Ribosomal protein S5 domain 2-like"/>
    <property type="match status" value="1"/>
</dbReference>
<dbReference type="Proteomes" id="UP000278792">
    <property type="component" value="Unassembled WGS sequence"/>
</dbReference>
<evidence type="ECO:0000259" key="10">
    <source>
        <dbReference type="PROSITE" id="PS50881"/>
    </source>
</evidence>
<comment type="similarity">
    <text evidence="2 8 9">Belongs to the universal ribosomal protein uS5 family.</text>
</comment>
<protein>
    <recommendedName>
        <fullName evidence="7 8">Small ribosomal subunit protein uS5</fullName>
    </recommendedName>
</protein>
<keyword evidence="4 8" id="KW-0694">RNA-binding</keyword>
<organism evidence="12 14">
    <name type="scientific">Vibrio ponticus</name>
    <dbReference type="NCBI Taxonomy" id="265668"/>
    <lineage>
        <taxon>Bacteria</taxon>
        <taxon>Pseudomonadati</taxon>
        <taxon>Pseudomonadota</taxon>
        <taxon>Gammaproteobacteria</taxon>
        <taxon>Vibrionales</taxon>
        <taxon>Vibrionaceae</taxon>
        <taxon>Vibrio</taxon>
    </lineage>
</organism>
<evidence type="ECO:0000256" key="4">
    <source>
        <dbReference type="ARBA" id="ARBA00022884"/>
    </source>
</evidence>
<dbReference type="PANTHER" id="PTHR48277">
    <property type="entry name" value="MITOCHONDRIAL RIBOSOMAL PROTEIN S5"/>
    <property type="match status" value="1"/>
</dbReference>
<dbReference type="InterPro" id="IPR000851">
    <property type="entry name" value="Ribosomal_uS5"/>
</dbReference>
<keyword evidence="6 8" id="KW-0687">Ribonucleoprotein</keyword>
<feature type="domain" description="S5 DRBM" evidence="10">
    <location>
        <begin position="12"/>
        <end position="75"/>
    </location>
</feature>
<dbReference type="EMBL" id="RKIK01000002">
    <property type="protein sequence ID" value="ROV62322.1"/>
    <property type="molecule type" value="Genomic_DNA"/>
</dbReference>
<evidence type="ECO:0000256" key="9">
    <source>
        <dbReference type="RuleBase" id="RU003823"/>
    </source>
</evidence>
<evidence type="ECO:0000256" key="3">
    <source>
        <dbReference type="ARBA" id="ARBA00022730"/>
    </source>
</evidence>
<dbReference type="PANTHER" id="PTHR48277:SF1">
    <property type="entry name" value="MITOCHONDRIAL RIBOSOMAL PROTEIN S5"/>
    <property type="match status" value="1"/>
</dbReference>
<dbReference type="Pfam" id="PF03719">
    <property type="entry name" value="Ribosomal_S5_C"/>
    <property type="match status" value="1"/>
</dbReference>
<dbReference type="PROSITE" id="PS50881">
    <property type="entry name" value="S5_DSRBD"/>
    <property type="match status" value="1"/>
</dbReference>
<dbReference type="GO" id="GO:0006412">
    <property type="term" value="P:translation"/>
    <property type="evidence" value="ECO:0007669"/>
    <property type="project" value="UniProtKB-UniRule"/>
</dbReference>
<dbReference type="NCBIfam" id="TIGR01021">
    <property type="entry name" value="rpsE_bact"/>
    <property type="match status" value="1"/>
</dbReference>
<dbReference type="OrthoDB" id="9809045at2"/>
<dbReference type="GO" id="GO:0042254">
    <property type="term" value="P:ribosome biogenesis"/>
    <property type="evidence" value="ECO:0007669"/>
    <property type="project" value="UniProtKB-ARBA"/>
</dbReference>
<dbReference type="InterPro" id="IPR018192">
    <property type="entry name" value="Ribosomal_uS5_N_CS"/>
</dbReference>
<proteinExistence type="inferred from homology"/>
<dbReference type="Pfam" id="PF00333">
    <property type="entry name" value="Ribosomal_S5"/>
    <property type="match status" value="1"/>
</dbReference>
<evidence type="ECO:0000256" key="5">
    <source>
        <dbReference type="ARBA" id="ARBA00022980"/>
    </source>
</evidence>
<comment type="caution">
    <text evidence="12">The sequence shown here is derived from an EMBL/GenBank/DDBJ whole genome shotgun (WGS) entry which is preliminary data.</text>
</comment>
<dbReference type="FunFam" id="3.30.230.10:FF:000002">
    <property type="entry name" value="30S ribosomal protein S5"/>
    <property type="match status" value="1"/>
</dbReference>
<evidence type="ECO:0000256" key="7">
    <source>
        <dbReference type="ARBA" id="ARBA00035255"/>
    </source>
</evidence>
<name>A0A3N3E6G8_9VIBR</name>
<dbReference type="InterPro" id="IPR005712">
    <property type="entry name" value="Ribosomal_uS5_bac-type"/>
</dbReference>
<comment type="subunit">
    <text evidence="8">Part of the 30S ribosomal subunit. Contacts proteins S4 and S8.</text>
</comment>
<dbReference type="FunFam" id="3.30.160.20:FF:000001">
    <property type="entry name" value="30S ribosomal protein S5"/>
    <property type="match status" value="1"/>
</dbReference>
<dbReference type="RefSeq" id="WP_075651028.1">
    <property type="nucleotide sequence ID" value="NZ_AP019657.1"/>
</dbReference>